<evidence type="ECO:0000256" key="5">
    <source>
        <dbReference type="ARBA" id="ARBA00022692"/>
    </source>
</evidence>
<dbReference type="Pfam" id="PF03845">
    <property type="entry name" value="Spore_permease"/>
    <property type="match status" value="1"/>
</dbReference>
<dbReference type="STRING" id="1548.CSCA_1062"/>
<dbReference type="EMBL" id="CP009933">
    <property type="protein sequence ID" value="AKA68187.1"/>
    <property type="molecule type" value="Genomic_DNA"/>
</dbReference>
<evidence type="ECO:0000256" key="1">
    <source>
        <dbReference type="ARBA" id="ARBA00004141"/>
    </source>
</evidence>
<evidence type="ECO:0000256" key="6">
    <source>
        <dbReference type="ARBA" id="ARBA00022989"/>
    </source>
</evidence>
<dbReference type="KEGG" id="csq:CSCA_1062"/>
<sequence>MNKIKITNHQLFTLTVSASFGGTIIILNAVIASISKQDSWIAVLLTPVIGIPILWIYCFLGSKYPNKTFIGIMREVLGKWIGSIISAGYVFLCIMTSYCIPWYIGNFLTTEAMSKTPVYIINLIFVFGIVIGVLYGLETIARASEVFIFVSSFLFIVSMLFVLPNAKFENLQPVLENGIIPILKSAVFLICYLTFPVVSIMMIYPINTNNTVEARKSILKGYIWSCFLFFIAMFMSILVLGSKITSVVQYPTYLLAKEINVDIVFTRMEFIIAGVWITTEFMVNIIFFYSGIAGLCELLGLKNYRMLVIPLGLIVSIVSEFVYKDTIYQGKFNAFGWAPYGMTYGLIIPVLLIIVWKVKNILCKKI</sequence>
<dbReference type="GO" id="GO:0009847">
    <property type="term" value="P:spore germination"/>
    <property type="evidence" value="ECO:0007669"/>
    <property type="project" value="InterPro"/>
</dbReference>
<feature type="transmembrane region" description="Helical" evidence="8">
    <location>
        <begin position="40"/>
        <end position="60"/>
    </location>
</feature>
<keyword evidence="5 8" id="KW-0812">Transmembrane</keyword>
<keyword evidence="3" id="KW-0813">Transport</keyword>
<feature type="transmembrane region" description="Helical" evidence="8">
    <location>
        <begin position="80"/>
        <end position="104"/>
    </location>
</feature>
<evidence type="ECO:0000256" key="8">
    <source>
        <dbReference type="SAM" id="Phobius"/>
    </source>
</evidence>
<feature type="transmembrane region" description="Helical" evidence="8">
    <location>
        <begin position="12"/>
        <end position="34"/>
    </location>
</feature>
<evidence type="ECO:0000256" key="2">
    <source>
        <dbReference type="ARBA" id="ARBA00007998"/>
    </source>
</evidence>
<feature type="transmembrane region" description="Helical" evidence="8">
    <location>
        <begin position="304"/>
        <end position="323"/>
    </location>
</feature>
<dbReference type="PANTHER" id="PTHR34975">
    <property type="entry name" value="SPORE GERMINATION PROTEIN A2"/>
    <property type="match status" value="1"/>
</dbReference>
<evidence type="ECO:0000313" key="10">
    <source>
        <dbReference type="Proteomes" id="UP000033115"/>
    </source>
</evidence>
<evidence type="ECO:0000256" key="7">
    <source>
        <dbReference type="ARBA" id="ARBA00023136"/>
    </source>
</evidence>
<accession>A0A0E3JXH0</accession>
<dbReference type="InterPro" id="IPR004761">
    <property type="entry name" value="Spore_GerAB"/>
</dbReference>
<dbReference type="HOGENOM" id="CLU_047547_1_2_9"/>
<feature type="transmembrane region" description="Helical" evidence="8">
    <location>
        <begin position="186"/>
        <end position="206"/>
    </location>
</feature>
<protein>
    <submittedName>
        <fullName evidence="9">Spore germination protein KB</fullName>
    </submittedName>
</protein>
<evidence type="ECO:0000256" key="3">
    <source>
        <dbReference type="ARBA" id="ARBA00022448"/>
    </source>
</evidence>
<name>A0A0E3JXH0_CLOSL</name>
<dbReference type="Proteomes" id="UP000033115">
    <property type="component" value="Chromosome"/>
</dbReference>
<feature type="transmembrane region" description="Helical" evidence="8">
    <location>
        <begin position="227"/>
        <end position="250"/>
    </location>
</feature>
<feature type="transmembrane region" description="Helical" evidence="8">
    <location>
        <begin position="116"/>
        <end position="137"/>
    </location>
</feature>
<comment type="subcellular location">
    <subcellularLocation>
        <location evidence="1">Membrane</location>
        <topology evidence="1">Multi-pass membrane protein</topology>
    </subcellularLocation>
</comment>
<keyword evidence="4" id="KW-0309">Germination</keyword>
<proteinExistence type="inferred from homology"/>
<evidence type="ECO:0000313" key="9">
    <source>
        <dbReference type="EMBL" id="AKA68187.1"/>
    </source>
</evidence>
<dbReference type="Gene3D" id="1.20.1740.10">
    <property type="entry name" value="Amino acid/polyamine transporter I"/>
    <property type="match status" value="1"/>
</dbReference>
<gene>
    <name evidence="9" type="ORF">CSCA_1062</name>
</gene>
<dbReference type="PANTHER" id="PTHR34975:SF2">
    <property type="entry name" value="SPORE GERMINATION PROTEIN A2"/>
    <property type="match status" value="1"/>
</dbReference>
<feature type="transmembrane region" description="Helical" evidence="8">
    <location>
        <begin position="270"/>
        <end position="292"/>
    </location>
</feature>
<comment type="similarity">
    <text evidence="2">Belongs to the amino acid-polyamine-organocation (APC) superfamily. Spore germination protein (SGP) (TC 2.A.3.9) family.</text>
</comment>
<keyword evidence="6 8" id="KW-1133">Transmembrane helix</keyword>
<feature type="transmembrane region" description="Helical" evidence="8">
    <location>
        <begin position="335"/>
        <end position="356"/>
    </location>
</feature>
<evidence type="ECO:0000256" key="4">
    <source>
        <dbReference type="ARBA" id="ARBA00022544"/>
    </source>
</evidence>
<organism evidence="9 10">
    <name type="scientific">Clostridium scatologenes</name>
    <dbReference type="NCBI Taxonomy" id="1548"/>
    <lineage>
        <taxon>Bacteria</taxon>
        <taxon>Bacillati</taxon>
        <taxon>Bacillota</taxon>
        <taxon>Clostridia</taxon>
        <taxon>Eubacteriales</taxon>
        <taxon>Clostridiaceae</taxon>
        <taxon>Clostridium</taxon>
    </lineage>
</organism>
<feature type="transmembrane region" description="Helical" evidence="8">
    <location>
        <begin position="146"/>
        <end position="166"/>
    </location>
</feature>
<dbReference type="GO" id="GO:0016020">
    <property type="term" value="C:membrane"/>
    <property type="evidence" value="ECO:0007669"/>
    <property type="project" value="UniProtKB-SubCell"/>
</dbReference>
<dbReference type="RefSeq" id="WP_029159675.1">
    <property type="nucleotide sequence ID" value="NZ_CP009933.1"/>
</dbReference>
<reference evidence="9 10" key="1">
    <citation type="journal article" date="2015" name="J. Biotechnol.">
        <title>Complete genome sequence of a malodorant-producing acetogen, Clostridium scatologenes ATCC 25775(T).</title>
        <authorList>
            <person name="Zhu Z."/>
            <person name="Guo T."/>
            <person name="Zheng H."/>
            <person name="Song T."/>
            <person name="Ouyang P."/>
            <person name="Xie J."/>
        </authorList>
    </citation>
    <scope>NUCLEOTIDE SEQUENCE [LARGE SCALE GENOMIC DNA]</scope>
    <source>
        <strain evidence="9 10">ATCC 25775</strain>
    </source>
</reference>
<keyword evidence="7 8" id="KW-0472">Membrane</keyword>
<dbReference type="NCBIfam" id="TIGR00912">
    <property type="entry name" value="2A0309"/>
    <property type="match status" value="1"/>
</dbReference>
<keyword evidence="10" id="KW-1185">Reference proteome</keyword>
<dbReference type="AlphaFoldDB" id="A0A0E3JXH0"/>